<dbReference type="Pfam" id="PF08448">
    <property type="entry name" value="PAS_4"/>
    <property type="match status" value="1"/>
</dbReference>
<evidence type="ECO:0000259" key="18">
    <source>
        <dbReference type="PROSITE" id="PS50110"/>
    </source>
</evidence>
<dbReference type="Gene3D" id="6.10.340.10">
    <property type="match status" value="1"/>
</dbReference>
<dbReference type="InterPro" id="IPR008207">
    <property type="entry name" value="Sig_transdc_His_kin_Hpt_dom"/>
</dbReference>
<feature type="modified residue" description="4-aspartylphosphate" evidence="15">
    <location>
        <position position="1177"/>
    </location>
</feature>
<dbReference type="SUPFAM" id="SSF47226">
    <property type="entry name" value="Histidine-containing phosphotransfer domain, HPT domain"/>
    <property type="match status" value="1"/>
</dbReference>
<dbReference type="InterPro" id="IPR003594">
    <property type="entry name" value="HATPase_dom"/>
</dbReference>
<dbReference type="InterPro" id="IPR000014">
    <property type="entry name" value="PAS"/>
</dbReference>
<keyword evidence="24" id="KW-1185">Reference proteome</keyword>
<dbReference type="PANTHER" id="PTHR45339">
    <property type="entry name" value="HYBRID SIGNAL TRANSDUCTION HISTIDINE KINASE J"/>
    <property type="match status" value="1"/>
</dbReference>
<evidence type="ECO:0000259" key="22">
    <source>
        <dbReference type="PROSITE" id="PS50894"/>
    </source>
</evidence>
<evidence type="ECO:0000256" key="16">
    <source>
        <dbReference type="SAM" id="Phobius"/>
    </source>
</evidence>
<keyword evidence="9" id="KW-0418">Kinase</keyword>
<evidence type="ECO:0000256" key="9">
    <source>
        <dbReference type="ARBA" id="ARBA00022777"/>
    </source>
</evidence>
<dbReference type="PROSITE" id="PS50109">
    <property type="entry name" value="HIS_KIN"/>
    <property type="match status" value="1"/>
</dbReference>
<dbReference type="InterPro" id="IPR004358">
    <property type="entry name" value="Sig_transdc_His_kin-like_C"/>
</dbReference>
<dbReference type="CDD" id="cd00088">
    <property type="entry name" value="HPT"/>
    <property type="match status" value="1"/>
</dbReference>
<dbReference type="Gene3D" id="1.20.120.160">
    <property type="entry name" value="HPT domain"/>
    <property type="match status" value="1"/>
</dbReference>
<keyword evidence="11 16" id="KW-1133">Transmembrane helix</keyword>
<dbReference type="SUPFAM" id="SSF55874">
    <property type="entry name" value="ATPase domain of HSP90 chaperone/DNA topoisomerase II/histidine kinase"/>
    <property type="match status" value="1"/>
</dbReference>
<evidence type="ECO:0000256" key="6">
    <source>
        <dbReference type="ARBA" id="ARBA00022679"/>
    </source>
</evidence>
<dbReference type="SUPFAM" id="SSF55785">
    <property type="entry name" value="PYP-like sensor domain (PAS domain)"/>
    <property type="match status" value="2"/>
</dbReference>
<dbReference type="InterPro" id="IPR011006">
    <property type="entry name" value="CheY-like_superfamily"/>
</dbReference>
<dbReference type="CDD" id="cd00156">
    <property type="entry name" value="REC"/>
    <property type="match status" value="1"/>
</dbReference>
<dbReference type="SMART" id="SM00388">
    <property type="entry name" value="HisKA"/>
    <property type="match status" value="1"/>
</dbReference>
<keyword evidence="7 16" id="KW-0812">Transmembrane</keyword>
<evidence type="ECO:0000256" key="13">
    <source>
        <dbReference type="ARBA" id="ARBA00023136"/>
    </source>
</evidence>
<dbReference type="RefSeq" id="WP_345013295.1">
    <property type="nucleotide sequence ID" value="NZ_BAABFC010000014.1"/>
</dbReference>
<dbReference type="PANTHER" id="PTHR45339:SF1">
    <property type="entry name" value="HYBRID SIGNAL TRANSDUCTION HISTIDINE KINASE J"/>
    <property type="match status" value="1"/>
</dbReference>
<dbReference type="SMART" id="SM00448">
    <property type="entry name" value="REC"/>
    <property type="match status" value="2"/>
</dbReference>
<feature type="transmembrane region" description="Helical" evidence="16">
    <location>
        <begin position="354"/>
        <end position="374"/>
    </location>
</feature>
<evidence type="ECO:0000259" key="19">
    <source>
        <dbReference type="PROSITE" id="PS50112"/>
    </source>
</evidence>
<evidence type="ECO:0000256" key="4">
    <source>
        <dbReference type="ARBA" id="ARBA00022475"/>
    </source>
</evidence>
<evidence type="ECO:0000256" key="3">
    <source>
        <dbReference type="ARBA" id="ARBA00012438"/>
    </source>
</evidence>
<dbReference type="PROSITE" id="PS50110">
    <property type="entry name" value="RESPONSE_REGULATORY"/>
    <property type="match status" value="2"/>
</dbReference>
<gene>
    <name evidence="23" type="ORF">GCM10023095_23470</name>
</gene>
<dbReference type="Pfam" id="PF01627">
    <property type="entry name" value="Hpt"/>
    <property type="match status" value="1"/>
</dbReference>
<feature type="domain" description="PAS" evidence="19">
    <location>
        <begin position="591"/>
        <end position="646"/>
    </location>
</feature>
<dbReference type="InterPro" id="IPR036890">
    <property type="entry name" value="HATPase_C_sf"/>
</dbReference>
<feature type="domain" description="Response regulatory" evidence="18">
    <location>
        <begin position="976"/>
        <end position="1096"/>
    </location>
</feature>
<dbReference type="InterPro" id="IPR036641">
    <property type="entry name" value="HPT_dom_sf"/>
</dbReference>
<feature type="domain" description="HPt" evidence="22">
    <location>
        <begin position="1286"/>
        <end position="1380"/>
    </location>
</feature>
<dbReference type="SMART" id="SM00091">
    <property type="entry name" value="PAS"/>
    <property type="match status" value="2"/>
</dbReference>
<evidence type="ECO:0000256" key="12">
    <source>
        <dbReference type="ARBA" id="ARBA00023012"/>
    </source>
</evidence>
<evidence type="ECO:0000256" key="10">
    <source>
        <dbReference type="ARBA" id="ARBA00022840"/>
    </source>
</evidence>
<keyword evidence="8" id="KW-0547">Nucleotide-binding</keyword>
<feature type="domain" description="HAMP" evidence="21">
    <location>
        <begin position="377"/>
        <end position="430"/>
    </location>
</feature>
<dbReference type="InterPro" id="IPR001789">
    <property type="entry name" value="Sig_transdc_resp-reg_receiver"/>
</dbReference>
<feature type="domain" description="PAS" evidence="19">
    <location>
        <begin position="460"/>
        <end position="536"/>
    </location>
</feature>
<keyword evidence="13 16" id="KW-0472">Membrane</keyword>
<dbReference type="CDD" id="cd00130">
    <property type="entry name" value="PAS"/>
    <property type="match status" value="2"/>
</dbReference>
<evidence type="ECO:0000256" key="1">
    <source>
        <dbReference type="ARBA" id="ARBA00000085"/>
    </source>
</evidence>
<dbReference type="Pfam" id="PF00072">
    <property type="entry name" value="Response_reg"/>
    <property type="match status" value="2"/>
</dbReference>
<dbReference type="CDD" id="cd00082">
    <property type="entry name" value="HisKA"/>
    <property type="match status" value="1"/>
</dbReference>
<feature type="modified residue" description="Phosphohistidine" evidence="14">
    <location>
        <position position="1325"/>
    </location>
</feature>
<sequence length="1460" mass="162497">MERAHRSFLQMMLSRAFGIVLCALLLFGLGIHFLLIRPTIERVANAQMQQASVEMEANMVELGHSTRTTLQTVEGVLRRNLLVPDATTLQQMLDGNTQQVAMLDNLFLPFIDNNANVAAIALAREDGNGIMLMRDEQGLPLNHLSRHTPAGRQIALLHWDRQLQQASWETADKDFDTKSRPWFRGALAQTDPDQVYWTAPYVFYPSGKPGVTVSQQFVGLDGQRYVLALDVTLQNISRYTSQLEVSPHGFAVLFDEQLRSLGLPDHVLTDNQAAKQPAPKLMDSVLHSRHPVLVNSTQAWMKQGQHDRQLASSRLPDGTVWFHQFRRLSLGDGHIWLGIYAPRTDFLFLGSREWLMLLGILLACLGLAACIVIPSARRIARQLRALVMESHRIGNMDLQTPVSVHSEIHELQALVSAQELMRRNLLDATQSLEQLNDTLEEKILERTRELEAITSTAEYARKLITDITESVPCAVFRYEMAPAEEGHFTFISARSKQVWGLDNQELMANPDIRWTRVHPEDVPQAKQQMQEQTNAADNRNLLYRILDDQQKVRWIETRAEITEPQEGHFIWNGYWRDVTAEQEAKLALADQLAFQRVLMDTIPYPLFYKDAQGHYAGFNKAYGEAFGVDTQALIGKTVLELPFLPEVERQQYHEENLRLIQENSSIQRETTVPFADGLQHQTLYWASAFHKTNGQPGGVIGTFVDITDQKQAEAKLAEAKELAEEATRIKSDFLANMSHEIRTPLNAILGLAHLLQKTPLAPRQSSFVDKIHRSGRHLLGIINDILDFSKIEAGKLTLNPQPFALASLLEGIIDLTAEKAYQKGLEFIIDVAPDVPFELTGDELRLGQILINYMSNAVKFTEQGDIRLEIKLVTQDDQGLLLYFGVHDTGIGLTDQQKARLFQSFQQADASTTRKYGGTGLGLAISRKLAELMHGEVGVESRYGQGSTFWFTARLQPVSQTDAEALLPSQDLRGTPVLVVEDNPKAASAVTQMLTALRFEVSHAQDGATALSLLQQRQASAPIALLFLKSELPGLSGEQTLAQLADLALPAPPHVVLVHGSEQAVSTDSQMGDRTITHLSKPLTPSMLFDTAIRLLADGPQEAETPPRLRHRGLSQLEAELPSIAGARLLLVEDNDINQEVASELLANAGFVVDIAGDGQAALQQLAQQPYDLVLMDMQMPVMDGLEATRRIRQTPQWAKLPVVAMTANAMEQDRELCLAAGMDDFVSKPIEPDQLWQALLRWIPPHQAAEPRRAPPPKETATPAIALPQLEGLDTRLGLSRVMGNQPLYLRLLAKFASSQQDCVARIQQALANQDLPLAERLAHSLKGVCGNLGASDLQAQAAELEQAIREQTAPAVLSDHLAQLEPPLQELCQQLTQWLGQQAEPPVASPVSSDIRPILQRLADLLADDDSEALTILEEHQASLQQQAPRRLAQLDEAIRQFEFEQALALVKAWQEEC</sequence>
<feature type="domain" description="PAC" evidence="20">
    <location>
        <begin position="666"/>
        <end position="718"/>
    </location>
</feature>
<dbReference type="PRINTS" id="PR00344">
    <property type="entry name" value="BCTRLSENSOR"/>
</dbReference>
<keyword evidence="10" id="KW-0067">ATP-binding</keyword>
<comment type="caution">
    <text evidence="23">The sequence shown here is derived from an EMBL/GenBank/DDBJ whole genome shotgun (WGS) entry which is preliminary data.</text>
</comment>
<evidence type="ECO:0000256" key="7">
    <source>
        <dbReference type="ARBA" id="ARBA00022692"/>
    </source>
</evidence>
<dbReference type="InterPro" id="IPR013656">
    <property type="entry name" value="PAS_4"/>
</dbReference>
<dbReference type="Pfam" id="PF08447">
    <property type="entry name" value="PAS_3"/>
    <property type="match status" value="1"/>
</dbReference>
<protein>
    <recommendedName>
        <fullName evidence="3">histidine kinase</fullName>
        <ecNumber evidence="3">2.7.13.3</ecNumber>
    </recommendedName>
</protein>
<dbReference type="SMART" id="SM00073">
    <property type="entry name" value="HPT"/>
    <property type="match status" value="1"/>
</dbReference>
<evidence type="ECO:0000313" key="24">
    <source>
        <dbReference type="Proteomes" id="UP001501321"/>
    </source>
</evidence>
<accession>A0ABP8QF25</accession>
<dbReference type="PROSITE" id="PS50113">
    <property type="entry name" value="PAC"/>
    <property type="match status" value="1"/>
</dbReference>
<dbReference type="PROSITE" id="PS50112">
    <property type="entry name" value="PAS"/>
    <property type="match status" value="2"/>
</dbReference>
<name>A0ABP8QF25_9GAMM</name>
<evidence type="ECO:0000259" key="21">
    <source>
        <dbReference type="PROSITE" id="PS50885"/>
    </source>
</evidence>
<dbReference type="SMART" id="SM00387">
    <property type="entry name" value="HATPase_c"/>
    <property type="match status" value="1"/>
</dbReference>
<keyword evidence="12" id="KW-0902">Two-component regulatory system</keyword>
<keyword evidence="6" id="KW-0808">Transferase</keyword>
<evidence type="ECO:0000256" key="11">
    <source>
        <dbReference type="ARBA" id="ARBA00022989"/>
    </source>
</evidence>
<dbReference type="Pfam" id="PF00512">
    <property type="entry name" value="HisKA"/>
    <property type="match status" value="1"/>
</dbReference>
<dbReference type="CDD" id="cd16922">
    <property type="entry name" value="HATPase_EvgS-ArcB-TorS-like"/>
    <property type="match status" value="1"/>
</dbReference>
<evidence type="ECO:0000256" key="2">
    <source>
        <dbReference type="ARBA" id="ARBA00004651"/>
    </source>
</evidence>
<reference evidence="24" key="1">
    <citation type="journal article" date="2019" name="Int. J. Syst. Evol. Microbiol.">
        <title>The Global Catalogue of Microorganisms (GCM) 10K type strain sequencing project: providing services to taxonomists for standard genome sequencing and annotation.</title>
        <authorList>
            <consortium name="The Broad Institute Genomics Platform"/>
            <consortium name="The Broad Institute Genome Sequencing Center for Infectious Disease"/>
            <person name="Wu L."/>
            <person name="Ma J."/>
        </authorList>
    </citation>
    <scope>NUCLEOTIDE SEQUENCE [LARGE SCALE GENOMIC DNA]</scope>
    <source>
        <strain evidence="24">JCM 32226</strain>
    </source>
</reference>
<evidence type="ECO:0000259" key="20">
    <source>
        <dbReference type="PROSITE" id="PS50113"/>
    </source>
</evidence>
<comment type="caution">
    <text evidence="15">Lacks conserved residue(s) required for the propagation of feature annotation.</text>
</comment>
<dbReference type="InterPro" id="IPR003661">
    <property type="entry name" value="HisK_dim/P_dom"/>
</dbReference>
<keyword evidence="5 15" id="KW-0597">Phosphoprotein</keyword>
<evidence type="ECO:0000259" key="17">
    <source>
        <dbReference type="PROSITE" id="PS50109"/>
    </source>
</evidence>
<dbReference type="NCBIfam" id="TIGR00229">
    <property type="entry name" value="sensory_box"/>
    <property type="match status" value="1"/>
</dbReference>
<comment type="subcellular location">
    <subcellularLocation>
        <location evidence="2">Cell membrane</location>
        <topology evidence="2">Multi-pass membrane protein</topology>
    </subcellularLocation>
</comment>
<dbReference type="InterPro" id="IPR005467">
    <property type="entry name" value="His_kinase_dom"/>
</dbReference>
<dbReference type="Pfam" id="PF02518">
    <property type="entry name" value="HATPase_c"/>
    <property type="match status" value="1"/>
</dbReference>
<dbReference type="PROSITE" id="PS50885">
    <property type="entry name" value="HAMP"/>
    <property type="match status" value="1"/>
</dbReference>
<dbReference type="InterPro" id="IPR003660">
    <property type="entry name" value="HAMP_dom"/>
</dbReference>
<dbReference type="Gene3D" id="1.10.287.130">
    <property type="match status" value="1"/>
</dbReference>
<feature type="transmembrane region" description="Helical" evidence="16">
    <location>
        <begin position="12"/>
        <end position="35"/>
    </location>
</feature>
<dbReference type="SUPFAM" id="SSF52172">
    <property type="entry name" value="CheY-like"/>
    <property type="match status" value="2"/>
</dbReference>
<dbReference type="Gene3D" id="3.40.50.2300">
    <property type="match status" value="2"/>
</dbReference>
<dbReference type="Gene3D" id="3.30.565.10">
    <property type="entry name" value="Histidine kinase-like ATPase, C-terminal domain"/>
    <property type="match status" value="1"/>
</dbReference>
<dbReference type="SUPFAM" id="SSF47384">
    <property type="entry name" value="Homodimeric domain of signal transducing histidine kinase"/>
    <property type="match status" value="1"/>
</dbReference>
<feature type="domain" description="Response regulatory" evidence="18">
    <location>
        <begin position="1128"/>
        <end position="1244"/>
    </location>
</feature>
<dbReference type="CDD" id="cd17546">
    <property type="entry name" value="REC_hyHK_CKI1_RcsC-like"/>
    <property type="match status" value="1"/>
</dbReference>
<keyword evidence="4" id="KW-1003">Cell membrane</keyword>
<dbReference type="InterPro" id="IPR035965">
    <property type="entry name" value="PAS-like_dom_sf"/>
</dbReference>
<organism evidence="23 24">
    <name type="scientific">Pseudaeromonas paramecii</name>
    <dbReference type="NCBI Taxonomy" id="2138166"/>
    <lineage>
        <taxon>Bacteria</taxon>
        <taxon>Pseudomonadati</taxon>
        <taxon>Pseudomonadota</taxon>
        <taxon>Gammaproteobacteria</taxon>
        <taxon>Aeromonadales</taxon>
        <taxon>Aeromonadaceae</taxon>
        <taxon>Pseudaeromonas</taxon>
    </lineage>
</organism>
<evidence type="ECO:0000256" key="14">
    <source>
        <dbReference type="PROSITE-ProRule" id="PRU00110"/>
    </source>
</evidence>
<dbReference type="InterPro" id="IPR013655">
    <property type="entry name" value="PAS_fold_3"/>
</dbReference>
<dbReference type="PROSITE" id="PS50894">
    <property type="entry name" value="HPT"/>
    <property type="match status" value="1"/>
</dbReference>
<evidence type="ECO:0000256" key="8">
    <source>
        <dbReference type="ARBA" id="ARBA00022741"/>
    </source>
</evidence>
<dbReference type="Gene3D" id="3.30.450.20">
    <property type="entry name" value="PAS domain"/>
    <property type="match status" value="4"/>
</dbReference>
<evidence type="ECO:0000313" key="23">
    <source>
        <dbReference type="EMBL" id="GAA4500964.1"/>
    </source>
</evidence>
<dbReference type="InterPro" id="IPR036097">
    <property type="entry name" value="HisK_dim/P_sf"/>
</dbReference>
<comment type="catalytic activity">
    <reaction evidence="1">
        <text>ATP + protein L-histidine = ADP + protein N-phospho-L-histidine.</text>
        <dbReference type="EC" id="2.7.13.3"/>
    </reaction>
</comment>
<proteinExistence type="predicted"/>
<evidence type="ECO:0000256" key="5">
    <source>
        <dbReference type="ARBA" id="ARBA00022553"/>
    </source>
</evidence>
<dbReference type="EC" id="2.7.13.3" evidence="3"/>
<feature type="domain" description="Histidine kinase" evidence="17">
    <location>
        <begin position="736"/>
        <end position="957"/>
    </location>
</feature>
<dbReference type="Proteomes" id="UP001501321">
    <property type="component" value="Unassembled WGS sequence"/>
</dbReference>
<dbReference type="InterPro" id="IPR000700">
    <property type="entry name" value="PAS-assoc_C"/>
</dbReference>
<evidence type="ECO:0000256" key="15">
    <source>
        <dbReference type="PROSITE-ProRule" id="PRU00169"/>
    </source>
</evidence>
<dbReference type="EMBL" id="BAABFC010000014">
    <property type="protein sequence ID" value="GAA4500964.1"/>
    <property type="molecule type" value="Genomic_DNA"/>
</dbReference>